<comment type="caution">
    <text evidence="3">The sequence shown here is derived from an EMBL/GenBank/DDBJ whole genome shotgun (WGS) entry which is preliminary data.</text>
</comment>
<feature type="domain" description="XdhC- CoxI" evidence="1">
    <location>
        <begin position="13"/>
        <end position="77"/>
    </location>
</feature>
<dbReference type="Gene3D" id="3.40.50.720">
    <property type="entry name" value="NAD(P)-binding Rossmann-like Domain"/>
    <property type="match status" value="1"/>
</dbReference>
<dbReference type="PANTHER" id="PTHR30388:SF4">
    <property type="entry name" value="MOLYBDENUM COFACTOR INSERTION CHAPERONE PAOD"/>
    <property type="match status" value="1"/>
</dbReference>
<dbReference type="Proteomes" id="UP001589788">
    <property type="component" value="Unassembled WGS sequence"/>
</dbReference>
<dbReference type="InterPro" id="IPR052698">
    <property type="entry name" value="MoCofactor_Util/Proc"/>
</dbReference>
<proteinExistence type="predicted"/>
<name>A0ABV6C1W9_9ACTN</name>
<sequence length="270" mass="28403">MRAETFRAVAEAVRAGEPVVVASVVESDGSAPLGADMVLRPDAAPEGSFGQVDLDAAVARDALGALDAGRSTTRHYGPRGEARGQAVAVFLDVYAPPPEMVVIGAVDFTAALVDAAKLLGYRVTVCDPRPVFATPRRFPRADEVVAAWPDRFLEERGGRLGPRDAVCVLTHDHKFDVPALLAALRTQAGYVGAMGSRRTHAERVERLREAGVDEAGLGRLMAPIGLDIGARTPQETAIAICAEIIACRTGASGRSLRELDGPIHKAVAPA</sequence>
<evidence type="ECO:0000313" key="4">
    <source>
        <dbReference type="Proteomes" id="UP001589788"/>
    </source>
</evidence>
<keyword evidence="4" id="KW-1185">Reference proteome</keyword>
<gene>
    <name evidence="3" type="ORF">ACFFRE_05925</name>
</gene>
<evidence type="ECO:0000259" key="2">
    <source>
        <dbReference type="Pfam" id="PF13478"/>
    </source>
</evidence>
<dbReference type="Pfam" id="PF13478">
    <property type="entry name" value="XdhC_C"/>
    <property type="match status" value="1"/>
</dbReference>
<dbReference type="InterPro" id="IPR027051">
    <property type="entry name" value="XdhC_Rossmann_dom"/>
</dbReference>
<dbReference type="Pfam" id="PF02625">
    <property type="entry name" value="XdhC_CoxI"/>
    <property type="match status" value="1"/>
</dbReference>
<evidence type="ECO:0000259" key="1">
    <source>
        <dbReference type="Pfam" id="PF02625"/>
    </source>
</evidence>
<dbReference type="RefSeq" id="WP_377788964.1">
    <property type="nucleotide sequence ID" value="NZ_JBHLYQ010000042.1"/>
</dbReference>
<dbReference type="EMBL" id="JBHLYQ010000042">
    <property type="protein sequence ID" value="MFC0081682.1"/>
    <property type="molecule type" value="Genomic_DNA"/>
</dbReference>
<accession>A0ABV6C1W9</accession>
<dbReference type="InterPro" id="IPR003777">
    <property type="entry name" value="XdhC_CoxI"/>
</dbReference>
<protein>
    <submittedName>
        <fullName evidence="3">XdhC family protein</fullName>
    </submittedName>
</protein>
<feature type="domain" description="XdhC Rossmann" evidence="2">
    <location>
        <begin position="100"/>
        <end position="244"/>
    </location>
</feature>
<organism evidence="3 4">
    <name type="scientific">Aciditerrimonas ferrireducens</name>
    <dbReference type="NCBI Taxonomy" id="667306"/>
    <lineage>
        <taxon>Bacteria</taxon>
        <taxon>Bacillati</taxon>
        <taxon>Actinomycetota</taxon>
        <taxon>Acidimicrobiia</taxon>
        <taxon>Acidimicrobiales</taxon>
        <taxon>Acidimicrobiaceae</taxon>
        <taxon>Aciditerrimonas</taxon>
    </lineage>
</organism>
<reference evidence="3 4" key="1">
    <citation type="submission" date="2024-09" db="EMBL/GenBank/DDBJ databases">
        <authorList>
            <person name="Sun Q."/>
            <person name="Mori K."/>
        </authorList>
    </citation>
    <scope>NUCLEOTIDE SEQUENCE [LARGE SCALE GENOMIC DNA]</scope>
    <source>
        <strain evidence="3 4">JCM 15389</strain>
    </source>
</reference>
<evidence type="ECO:0000313" key="3">
    <source>
        <dbReference type="EMBL" id="MFC0081682.1"/>
    </source>
</evidence>
<dbReference type="PANTHER" id="PTHR30388">
    <property type="entry name" value="ALDEHYDE OXIDOREDUCTASE MOLYBDENUM COFACTOR ASSEMBLY PROTEIN"/>
    <property type="match status" value="1"/>
</dbReference>